<dbReference type="Proteomes" id="UP001345013">
    <property type="component" value="Unassembled WGS sequence"/>
</dbReference>
<evidence type="ECO:0000259" key="2">
    <source>
        <dbReference type="PROSITE" id="PS50800"/>
    </source>
</evidence>
<sequence>MAATRASSFKALQNLSKPSKRSLHMTGSQSSPRAIDGNHKTTYLPWGLQELRQECRKRTLTPSGTKHELIDRLASHDGLQARAFSIAIRRIAKEQTTKPVSGPSEVSGTRSFNTSRANTAFHNDRAVDMAYLPKLFSEEWGPQPAALRVPILPNVVSDDAESRLDKFPELEAAAGGYQSTDGGSPAVMKPEIETASQKTGGEMSHLSDVGDGQTTEMSVEQLAELSNVLGNNAQKLVDMVKDKDEGTIRKLWSGFLDDVFGPKQGSTKA</sequence>
<protein>
    <recommendedName>
        <fullName evidence="2">SAP domain-containing protein</fullName>
    </recommendedName>
</protein>
<dbReference type="Gene3D" id="1.10.720.30">
    <property type="entry name" value="SAP domain"/>
    <property type="match status" value="1"/>
</dbReference>
<dbReference type="InterPro" id="IPR036361">
    <property type="entry name" value="SAP_dom_sf"/>
</dbReference>
<reference evidence="3 4" key="1">
    <citation type="submission" date="2023-08" db="EMBL/GenBank/DDBJ databases">
        <title>Black Yeasts Isolated from many extreme environments.</title>
        <authorList>
            <person name="Coleine C."/>
            <person name="Stajich J.E."/>
            <person name="Selbmann L."/>
        </authorList>
    </citation>
    <scope>NUCLEOTIDE SEQUENCE [LARGE SCALE GENOMIC DNA]</scope>
    <source>
        <strain evidence="3 4">CCFEE 5885</strain>
    </source>
</reference>
<dbReference type="EMBL" id="JAVRRG010000385">
    <property type="protein sequence ID" value="KAK5070685.1"/>
    <property type="molecule type" value="Genomic_DNA"/>
</dbReference>
<feature type="region of interest" description="Disordered" evidence="1">
    <location>
        <begin position="1"/>
        <end position="38"/>
    </location>
</feature>
<feature type="domain" description="SAP" evidence="2">
    <location>
        <begin position="43"/>
        <end position="77"/>
    </location>
</feature>
<feature type="region of interest" description="Disordered" evidence="1">
    <location>
        <begin position="195"/>
        <end position="215"/>
    </location>
</feature>
<evidence type="ECO:0000313" key="3">
    <source>
        <dbReference type="EMBL" id="KAK5070685.1"/>
    </source>
</evidence>
<dbReference type="Pfam" id="PF02037">
    <property type="entry name" value="SAP"/>
    <property type="match status" value="1"/>
</dbReference>
<keyword evidence="4" id="KW-1185">Reference proteome</keyword>
<evidence type="ECO:0000313" key="4">
    <source>
        <dbReference type="Proteomes" id="UP001345013"/>
    </source>
</evidence>
<accession>A0ABR0JTD6</accession>
<dbReference type="SMART" id="SM00513">
    <property type="entry name" value="SAP"/>
    <property type="match status" value="1"/>
</dbReference>
<proteinExistence type="predicted"/>
<name>A0ABR0JTD6_9EURO</name>
<gene>
    <name evidence="3" type="ORF">LTR24_010616</name>
</gene>
<dbReference type="PROSITE" id="PS50800">
    <property type="entry name" value="SAP"/>
    <property type="match status" value="1"/>
</dbReference>
<organism evidence="3 4">
    <name type="scientific">Lithohypha guttulata</name>
    <dbReference type="NCBI Taxonomy" id="1690604"/>
    <lineage>
        <taxon>Eukaryota</taxon>
        <taxon>Fungi</taxon>
        <taxon>Dikarya</taxon>
        <taxon>Ascomycota</taxon>
        <taxon>Pezizomycotina</taxon>
        <taxon>Eurotiomycetes</taxon>
        <taxon>Chaetothyriomycetidae</taxon>
        <taxon>Chaetothyriales</taxon>
        <taxon>Trichomeriaceae</taxon>
        <taxon>Lithohypha</taxon>
    </lineage>
</organism>
<dbReference type="SUPFAM" id="SSF68906">
    <property type="entry name" value="SAP domain"/>
    <property type="match status" value="1"/>
</dbReference>
<evidence type="ECO:0000256" key="1">
    <source>
        <dbReference type="SAM" id="MobiDB-lite"/>
    </source>
</evidence>
<comment type="caution">
    <text evidence="3">The sequence shown here is derived from an EMBL/GenBank/DDBJ whole genome shotgun (WGS) entry which is preliminary data.</text>
</comment>
<feature type="compositionally biased region" description="Polar residues" evidence="1">
    <location>
        <begin position="1"/>
        <end position="17"/>
    </location>
</feature>
<dbReference type="InterPro" id="IPR003034">
    <property type="entry name" value="SAP_dom"/>
</dbReference>